<dbReference type="Proteomes" id="UP000828390">
    <property type="component" value="Unassembled WGS sequence"/>
</dbReference>
<gene>
    <name evidence="1" type="ORF">DPMN_006967</name>
</gene>
<reference evidence="1" key="2">
    <citation type="submission" date="2020-11" db="EMBL/GenBank/DDBJ databases">
        <authorList>
            <person name="McCartney M.A."/>
            <person name="Auch B."/>
            <person name="Kono T."/>
            <person name="Mallez S."/>
            <person name="Becker A."/>
            <person name="Gohl D.M."/>
            <person name="Silverstein K.A.T."/>
            <person name="Koren S."/>
            <person name="Bechman K.B."/>
            <person name="Herman A."/>
            <person name="Abrahante J.E."/>
            <person name="Garbe J."/>
        </authorList>
    </citation>
    <scope>NUCLEOTIDE SEQUENCE</scope>
    <source>
        <strain evidence="1">Duluth1</strain>
        <tissue evidence="1">Whole animal</tissue>
    </source>
</reference>
<evidence type="ECO:0000313" key="2">
    <source>
        <dbReference type="Proteomes" id="UP000828390"/>
    </source>
</evidence>
<name>A0A9D4RVV7_DREPO</name>
<comment type="caution">
    <text evidence="1">The sequence shown here is derived from an EMBL/GenBank/DDBJ whole genome shotgun (WGS) entry which is preliminary data.</text>
</comment>
<reference evidence="1" key="1">
    <citation type="journal article" date="2019" name="bioRxiv">
        <title>The Genome of the Zebra Mussel, Dreissena polymorpha: A Resource for Invasive Species Research.</title>
        <authorList>
            <person name="McCartney M.A."/>
            <person name="Auch B."/>
            <person name="Kono T."/>
            <person name="Mallez S."/>
            <person name="Zhang Y."/>
            <person name="Obille A."/>
            <person name="Becker A."/>
            <person name="Abrahante J.E."/>
            <person name="Garbe J."/>
            <person name="Badalamenti J.P."/>
            <person name="Herman A."/>
            <person name="Mangelson H."/>
            <person name="Liachko I."/>
            <person name="Sullivan S."/>
            <person name="Sone E.D."/>
            <person name="Koren S."/>
            <person name="Silverstein K.A.T."/>
            <person name="Beckman K.B."/>
            <person name="Gohl D.M."/>
        </authorList>
    </citation>
    <scope>NUCLEOTIDE SEQUENCE</scope>
    <source>
        <strain evidence="1">Duluth1</strain>
        <tissue evidence="1">Whole animal</tissue>
    </source>
</reference>
<protein>
    <submittedName>
        <fullName evidence="1">Uncharacterized protein</fullName>
    </submittedName>
</protein>
<accession>A0A9D4RVV7</accession>
<sequence>MSEHGLAPVKRTAFHPNTWEHLATRLPYGSFKINHYLLHSIYFKEGPDRLQYLM</sequence>
<keyword evidence="2" id="KW-1185">Reference proteome</keyword>
<evidence type="ECO:0000313" key="1">
    <source>
        <dbReference type="EMBL" id="KAH3883019.1"/>
    </source>
</evidence>
<proteinExistence type="predicted"/>
<dbReference type="AlphaFoldDB" id="A0A9D4RVV7"/>
<dbReference type="EMBL" id="JAIWYP010000001">
    <property type="protein sequence ID" value="KAH3883019.1"/>
    <property type="molecule type" value="Genomic_DNA"/>
</dbReference>
<organism evidence="1 2">
    <name type="scientific">Dreissena polymorpha</name>
    <name type="common">Zebra mussel</name>
    <name type="synonym">Mytilus polymorpha</name>
    <dbReference type="NCBI Taxonomy" id="45954"/>
    <lineage>
        <taxon>Eukaryota</taxon>
        <taxon>Metazoa</taxon>
        <taxon>Spiralia</taxon>
        <taxon>Lophotrochozoa</taxon>
        <taxon>Mollusca</taxon>
        <taxon>Bivalvia</taxon>
        <taxon>Autobranchia</taxon>
        <taxon>Heteroconchia</taxon>
        <taxon>Euheterodonta</taxon>
        <taxon>Imparidentia</taxon>
        <taxon>Neoheterodontei</taxon>
        <taxon>Myida</taxon>
        <taxon>Dreissenoidea</taxon>
        <taxon>Dreissenidae</taxon>
        <taxon>Dreissena</taxon>
    </lineage>
</organism>